<dbReference type="InterPro" id="IPR006311">
    <property type="entry name" value="TAT_signal"/>
</dbReference>
<proteinExistence type="predicted"/>
<organism evidence="2 3">
    <name type="scientific">Hyalangium rubrum</name>
    <dbReference type="NCBI Taxonomy" id="3103134"/>
    <lineage>
        <taxon>Bacteria</taxon>
        <taxon>Pseudomonadati</taxon>
        <taxon>Myxococcota</taxon>
        <taxon>Myxococcia</taxon>
        <taxon>Myxococcales</taxon>
        <taxon>Cystobacterineae</taxon>
        <taxon>Archangiaceae</taxon>
        <taxon>Hyalangium</taxon>
    </lineage>
</organism>
<dbReference type="EMBL" id="JAXIVS010000007">
    <property type="protein sequence ID" value="MDY7228902.1"/>
    <property type="molecule type" value="Genomic_DNA"/>
</dbReference>
<reference evidence="2 3" key="1">
    <citation type="submission" date="2023-12" db="EMBL/GenBank/DDBJ databases">
        <title>the genome sequence of Hyalangium sp. s54d21.</title>
        <authorList>
            <person name="Zhang X."/>
        </authorList>
    </citation>
    <scope>NUCLEOTIDE SEQUENCE [LARGE SCALE GENOMIC DNA]</scope>
    <source>
        <strain evidence="3">s54d21</strain>
    </source>
</reference>
<protein>
    <submittedName>
        <fullName evidence="2">DsbA family oxidoreductase</fullName>
    </submittedName>
</protein>
<evidence type="ECO:0000259" key="1">
    <source>
        <dbReference type="Pfam" id="PF01323"/>
    </source>
</evidence>
<sequence>MSTMNRRAFLKFTGVVALCACTREQPAPAVLDAGAPQAAPAAQATTRLQVDVWHDMSCPWCRIGLHNLGQVLSAWSGPPVTLLLHPFLLEPGAPAEGTDLRAMLTAKYGNVSVDQIFSRVTQMGTQYGVRFNWEKVRVSPQTAAAHALLAAAPLERQRALLESLHRAYFEQGLNIGDVQVLASASEEAGLTAEFARSIATDPKRLSDVRAQAAWASSSGVRGVPYFQIGGQTLQGARSPDELRAALQVLARR</sequence>
<dbReference type="PROSITE" id="PS51318">
    <property type="entry name" value="TAT"/>
    <property type="match status" value="1"/>
</dbReference>
<evidence type="ECO:0000313" key="2">
    <source>
        <dbReference type="EMBL" id="MDY7228902.1"/>
    </source>
</evidence>
<dbReference type="Gene3D" id="3.40.30.10">
    <property type="entry name" value="Glutaredoxin"/>
    <property type="match status" value="1"/>
</dbReference>
<dbReference type="Pfam" id="PF01323">
    <property type="entry name" value="DSBA"/>
    <property type="match status" value="1"/>
</dbReference>
<comment type="caution">
    <text evidence="2">The sequence shown here is derived from an EMBL/GenBank/DDBJ whole genome shotgun (WGS) entry which is preliminary data.</text>
</comment>
<dbReference type="InterPro" id="IPR036249">
    <property type="entry name" value="Thioredoxin-like_sf"/>
</dbReference>
<dbReference type="InterPro" id="IPR001853">
    <property type="entry name" value="DSBA-like_thioredoxin_dom"/>
</dbReference>
<feature type="domain" description="DSBA-like thioredoxin" evidence="1">
    <location>
        <begin position="49"/>
        <end position="247"/>
    </location>
</feature>
<dbReference type="Proteomes" id="UP001291309">
    <property type="component" value="Unassembled WGS sequence"/>
</dbReference>
<dbReference type="CDD" id="cd03024">
    <property type="entry name" value="DsbA_FrnE"/>
    <property type="match status" value="1"/>
</dbReference>
<name>A0ABU5H5Z7_9BACT</name>
<keyword evidence="3" id="KW-1185">Reference proteome</keyword>
<dbReference type="PANTHER" id="PTHR13887">
    <property type="entry name" value="GLUTATHIONE S-TRANSFERASE KAPPA"/>
    <property type="match status" value="1"/>
</dbReference>
<gene>
    <name evidence="2" type="ORF">SYV04_20960</name>
</gene>
<evidence type="ECO:0000313" key="3">
    <source>
        <dbReference type="Proteomes" id="UP001291309"/>
    </source>
</evidence>
<dbReference type="RefSeq" id="WP_321547629.1">
    <property type="nucleotide sequence ID" value="NZ_JAXIVS010000007.1"/>
</dbReference>
<dbReference type="PANTHER" id="PTHR13887:SF41">
    <property type="entry name" value="THIOREDOXIN SUPERFAMILY PROTEIN"/>
    <property type="match status" value="1"/>
</dbReference>
<accession>A0ABU5H5Z7</accession>
<dbReference type="SUPFAM" id="SSF52833">
    <property type="entry name" value="Thioredoxin-like"/>
    <property type="match status" value="1"/>
</dbReference>